<dbReference type="Proteomes" id="UP000189941">
    <property type="component" value="Unassembled WGS sequence"/>
</dbReference>
<protein>
    <submittedName>
        <fullName evidence="1">Uncharacterized protein</fullName>
    </submittedName>
</protein>
<evidence type="ECO:0000313" key="2">
    <source>
        <dbReference type="Proteomes" id="UP000189941"/>
    </source>
</evidence>
<gene>
    <name evidence="1" type="ORF">SAMN02746011_01017</name>
</gene>
<dbReference type="AlphaFoldDB" id="A0A1T4LAI3"/>
<dbReference type="RefSeq" id="WP_159443864.1">
    <property type="nucleotide sequence ID" value="NZ_FUWO01000007.1"/>
</dbReference>
<keyword evidence="2" id="KW-1185">Reference proteome</keyword>
<reference evidence="2" key="1">
    <citation type="submission" date="2017-02" db="EMBL/GenBank/DDBJ databases">
        <authorList>
            <person name="Varghese N."/>
            <person name="Submissions S."/>
        </authorList>
    </citation>
    <scope>NUCLEOTIDE SEQUENCE [LARGE SCALE GENOMIC DNA]</scope>
    <source>
        <strain evidence="2">DSM 15739</strain>
    </source>
</reference>
<name>A0A1T4LAI3_9LACT</name>
<organism evidence="1 2">
    <name type="scientific">Globicatella sulfidifaciens DSM 15739</name>
    <dbReference type="NCBI Taxonomy" id="1121925"/>
    <lineage>
        <taxon>Bacteria</taxon>
        <taxon>Bacillati</taxon>
        <taxon>Bacillota</taxon>
        <taxon>Bacilli</taxon>
        <taxon>Lactobacillales</taxon>
        <taxon>Aerococcaceae</taxon>
        <taxon>Globicatella</taxon>
    </lineage>
</organism>
<evidence type="ECO:0000313" key="1">
    <source>
        <dbReference type="EMBL" id="SJZ51603.1"/>
    </source>
</evidence>
<accession>A0A1T4LAI3</accession>
<dbReference type="EMBL" id="FUWO01000007">
    <property type="protein sequence ID" value="SJZ51603.1"/>
    <property type="molecule type" value="Genomic_DNA"/>
</dbReference>
<proteinExistence type="predicted"/>
<dbReference type="STRING" id="1121925.SAMN02746011_01017"/>
<sequence>MQKLMESFIKYRKHPMFENVSDECLFLILQLLWIEEQMKPAVGFERSID</sequence>